<reference evidence="1" key="1">
    <citation type="journal article" date="2014" name="Int. J. Syst. Evol. Microbiol.">
        <title>Complete genome sequence of Corynebacterium casei LMG S-19264T (=DSM 44701T), isolated from a smear-ripened cheese.</title>
        <authorList>
            <consortium name="US DOE Joint Genome Institute (JGI-PGF)"/>
            <person name="Walter F."/>
            <person name="Albersmeier A."/>
            <person name="Kalinowski J."/>
            <person name="Ruckert C."/>
        </authorList>
    </citation>
    <scope>NUCLEOTIDE SEQUENCE</scope>
    <source>
        <strain evidence="1">VKM B-2748</strain>
    </source>
</reference>
<protein>
    <submittedName>
        <fullName evidence="1">Uncharacterized protein</fullName>
    </submittedName>
</protein>
<accession>A0A9W6JMQ8</accession>
<comment type="caution">
    <text evidence="1">The sequence shown here is derived from an EMBL/GenBank/DDBJ whole genome shotgun (WGS) entry which is preliminary data.</text>
</comment>
<gene>
    <name evidence="1" type="ORF">GCM10008174_08240</name>
</gene>
<dbReference type="AlphaFoldDB" id="A0A9W6JMQ8"/>
<organism evidence="1 2">
    <name type="scientific">Methylopila turkensis</name>
    <dbReference type="NCBI Taxonomy" id="1437816"/>
    <lineage>
        <taxon>Bacteria</taxon>
        <taxon>Pseudomonadati</taxon>
        <taxon>Pseudomonadota</taxon>
        <taxon>Alphaproteobacteria</taxon>
        <taxon>Hyphomicrobiales</taxon>
        <taxon>Methylopilaceae</taxon>
        <taxon>Methylopila</taxon>
    </lineage>
</organism>
<proteinExistence type="predicted"/>
<dbReference type="RefSeq" id="WP_271199569.1">
    <property type="nucleotide sequence ID" value="NZ_BSFL01000001.1"/>
</dbReference>
<name>A0A9W6JMQ8_9HYPH</name>
<keyword evidence="2" id="KW-1185">Reference proteome</keyword>
<evidence type="ECO:0000313" key="1">
    <source>
        <dbReference type="EMBL" id="GLK79083.1"/>
    </source>
</evidence>
<reference evidence="1" key="2">
    <citation type="submission" date="2023-01" db="EMBL/GenBank/DDBJ databases">
        <authorList>
            <person name="Sun Q."/>
            <person name="Evtushenko L."/>
        </authorList>
    </citation>
    <scope>NUCLEOTIDE SEQUENCE</scope>
    <source>
        <strain evidence="1">VKM B-2748</strain>
    </source>
</reference>
<dbReference type="Proteomes" id="UP001143309">
    <property type="component" value="Unassembled WGS sequence"/>
</dbReference>
<dbReference type="EMBL" id="BSFL01000001">
    <property type="protein sequence ID" value="GLK79083.1"/>
    <property type="molecule type" value="Genomic_DNA"/>
</dbReference>
<sequence>MREMYLSDGTYFLLRARIVCGGPREIEVALVDIGREPFPELVDALLKAAATTCILTGGPDVTKIMLVLGAVGRIWPASLYRDLD</sequence>
<evidence type="ECO:0000313" key="2">
    <source>
        <dbReference type="Proteomes" id="UP001143309"/>
    </source>
</evidence>